<keyword evidence="5" id="KW-0769">Symport</keyword>
<keyword evidence="12" id="KW-0739">Sodium transport</keyword>
<feature type="transmembrane region" description="Helical" evidence="14">
    <location>
        <begin position="183"/>
        <end position="204"/>
    </location>
</feature>
<accession>A0AAN9GLY2</accession>
<dbReference type="PROSITE" id="PS50283">
    <property type="entry name" value="NA_SOLUT_SYMP_3"/>
    <property type="match status" value="1"/>
</dbReference>
<keyword evidence="7 14" id="KW-1133">Transmembrane helix</keyword>
<feature type="transmembrane region" description="Helical" evidence="14">
    <location>
        <begin position="318"/>
        <end position="343"/>
    </location>
</feature>
<evidence type="ECO:0000256" key="1">
    <source>
        <dbReference type="ARBA" id="ARBA00004141"/>
    </source>
</evidence>
<evidence type="ECO:0000256" key="10">
    <source>
        <dbReference type="ARBA" id="ARBA00023136"/>
    </source>
</evidence>
<dbReference type="InterPro" id="IPR001734">
    <property type="entry name" value="Na/solute_symporter"/>
</dbReference>
<feature type="transmembrane region" description="Helical" evidence="14">
    <location>
        <begin position="364"/>
        <end position="384"/>
    </location>
</feature>
<evidence type="ECO:0000256" key="4">
    <source>
        <dbReference type="ARBA" id="ARBA00022692"/>
    </source>
</evidence>
<dbReference type="InterPro" id="IPR052244">
    <property type="entry name" value="Choline_transporter"/>
</dbReference>
<gene>
    <name evidence="15" type="ORF">V1264_012809</name>
</gene>
<evidence type="ECO:0000256" key="11">
    <source>
        <dbReference type="ARBA" id="ARBA00023180"/>
    </source>
</evidence>
<dbReference type="GO" id="GO:0008292">
    <property type="term" value="P:acetylcholine biosynthetic process"/>
    <property type="evidence" value="ECO:0007669"/>
    <property type="project" value="TreeGrafter"/>
</dbReference>
<evidence type="ECO:0000313" key="15">
    <source>
        <dbReference type="EMBL" id="KAK7113538.1"/>
    </source>
</evidence>
<name>A0AAN9GLY2_9CAEN</name>
<evidence type="ECO:0000256" key="9">
    <source>
        <dbReference type="ARBA" id="ARBA00023065"/>
    </source>
</evidence>
<keyword evidence="6" id="KW-0530">Neurotransmitter biosynthesis</keyword>
<keyword evidence="8" id="KW-0915">Sodium</keyword>
<proteinExistence type="inferred from homology"/>
<feature type="transmembrane region" description="Helical" evidence="14">
    <location>
        <begin position="460"/>
        <end position="480"/>
    </location>
</feature>
<dbReference type="InterPro" id="IPR038377">
    <property type="entry name" value="Na/Glc_symporter_sf"/>
</dbReference>
<feature type="transmembrane region" description="Helical" evidence="14">
    <location>
        <begin position="6"/>
        <end position="25"/>
    </location>
</feature>
<feature type="transmembrane region" description="Helical" evidence="14">
    <location>
        <begin position="76"/>
        <end position="97"/>
    </location>
</feature>
<feature type="transmembrane region" description="Helical" evidence="14">
    <location>
        <begin position="45"/>
        <end position="64"/>
    </location>
</feature>
<keyword evidence="3" id="KW-0813">Transport</keyword>
<sequence length="567" mass="60665">MAVDIPGVISVIVFYIAILAVGIWAGRKSAKSTSAVEAFLANRDMGLVVSLFTLTATMVGGAFINGTAEIIATSGLLWTVAPVGYCIGMFIGGMVYAPKMRRAGYVTMFDPFQEVYGVRVGALMCVPQFMGDVFWTAAVLSALGSTISIIMDVNNTLSIIISAVIAIVYTFLGGLWSVAYTDVVQLICIGVGLVIACPFAVHSPAVDFSTLSSDWVGQVTSADIGRYLDLFALVGLGGIPWQTYFQRILACRNARNARLASCVAAIMCLAFAIPPAIIGMAGKAADWNSTAYPGPLPMSKDDYSLILPLALNYLCPRAVAIVGIGTLSAAVMSSADSSILASATVFSNNIYKNAIRPKASDRELVWVLRTGVVVVGVLGTLIAISVRSIYGLYVMCSDLMYVVLFPQFTSVLFIKGTNPYGGLAGFFISLPLRILSGEPLVHMPALIRYPFYDEELGQGFPFRTIAMLSGFLAIVVLSRLTHVAYHRGWLSPRCDFLGFFSRTESPKLHGMEGFGENNDKTAASPDTLGEEMGDLTEGIHDEVKVKSNGDHAEPLLTEKGAIHNKIA</sequence>
<feature type="transmembrane region" description="Helical" evidence="14">
    <location>
        <begin position="133"/>
        <end position="151"/>
    </location>
</feature>
<feature type="transmembrane region" description="Helical" evidence="14">
    <location>
        <begin position="157"/>
        <end position="176"/>
    </location>
</feature>
<evidence type="ECO:0000256" key="3">
    <source>
        <dbReference type="ARBA" id="ARBA00022448"/>
    </source>
</evidence>
<evidence type="ECO:0000256" key="13">
    <source>
        <dbReference type="RuleBase" id="RU362091"/>
    </source>
</evidence>
<evidence type="ECO:0000256" key="2">
    <source>
        <dbReference type="ARBA" id="ARBA00006434"/>
    </source>
</evidence>
<evidence type="ECO:0000256" key="12">
    <source>
        <dbReference type="ARBA" id="ARBA00023201"/>
    </source>
</evidence>
<dbReference type="EMBL" id="JBAMIC010000002">
    <property type="protein sequence ID" value="KAK7113538.1"/>
    <property type="molecule type" value="Genomic_DNA"/>
</dbReference>
<keyword evidence="10 14" id="KW-0472">Membrane</keyword>
<dbReference type="GO" id="GO:0005307">
    <property type="term" value="F:choline:sodium symporter activity"/>
    <property type="evidence" value="ECO:0007669"/>
    <property type="project" value="TreeGrafter"/>
</dbReference>
<dbReference type="Gene3D" id="1.20.1730.10">
    <property type="entry name" value="Sodium/glucose cotransporter"/>
    <property type="match status" value="1"/>
</dbReference>
<keyword evidence="9" id="KW-0406">Ion transport</keyword>
<keyword evidence="16" id="KW-1185">Reference proteome</keyword>
<protein>
    <recommendedName>
        <fullName evidence="17">High-affinity choline transporter 1</fullName>
    </recommendedName>
</protein>
<comment type="subcellular location">
    <subcellularLocation>
        <location evidence="1">Membrane</location>
        <topology evidence="1">Multi-pass membrane protein</topology>
    </subcellularLocation>
</comment>
<feature type="transmembrane region" description="Helical" evidence="14">
    <location>
        <begin position="390"/>
        <end position="413"/>
    </location>
</feature>
<evidence type="ECO:0000313" key="16">
    <source>
        <dbReference type="Proteomes" id="UP001374579"/>
    </source>
</evidence>
<dbReference type="CDD" id="cd11474">
    <property type="entry name" value="SLC5sbd_CHT"/>
    <property type="match status" value="1"/>
</dbReference>
<dbReference type="PANTHER" id="PTHR45897">
    <property type="entry name" value="HIGH-AFFINITY CHOLINE TRANSPORTER 1"/>
    <property type="match status" value="1"/>
</dbReference>
<feature type="transmembrane region" description="Helical" evidence="14">
    <location>
        <begin position="420"/>
        <end position="440"/>
    </location>
</feature>
<evidence type="ECO:0000256" key="14">
    <source>
        <dbReference type="SAM" id="Phobius"/>
    </source>
</evidence>
<feature type="transmembrane region" description="Helical" evidence="14">
    <location>
        <begin position="257"/>
        <end position="278"/>
    </location>
</feature>
<evidence type="ECO:0000256" key="6">
    <source>
        <dbReference type="ARBA" id="ARBA00022979"/>
    </source>
</evidence>
<evidence type="ECO:0000256" key="8">
    <source>
        <dbReference type="ARBA" id="ARBA00023053"/>
    </source>
</evidence>
<comment type="caution">
    <text evidence="15">The sequence shown here is derived from an EMBL/GenBank/DDBJ whole genome shotgun (WGS) entry which is preliminary data.</text>
</comment>
<reference evidence="15 16" key="1">
    <citation type="submission" date="2024-02" db="EMBL/GenBank/DDBJ databases">
        <title>Chromosome-scale genome assembly of the rough periwinkle Littorina saxatilis.</title>
        <authorList>
            <person name="De Jode A."/>
            <person name="Faria R."/>
            <person name="Formenti G."/>
            <person name="Sims Y."/>
            <person name="Smith T.P."/>
            <person name="Tracey A."/>
            <person name="Wood J.M.D."/>
            <person name="Zagrodzka Z.B."/>
            <person name="Johannesson K."/>
            <person name="Butlin R.K."/>
            <person name="Leder E.H."/>
        </authorList>
    </citation>
    <scope>NUCLEOTIDE SEQUENCE [LARGE SCALE GENOMIC DNA]</scope>
    <source>
        <strain evidence="15">Snail1</strain>
        <tissue evidence="15">Muscle</tissue>
    </source>
</reference>
<comment type="similarity">
    <text evidence="2 13">Belongs to the sodium:solute symporter (SSF) (TC 2.A.21) family.</text>
</comment>
<evidence type="ECO:0000256" key="5">
    <source>
        <dbReference type="ARBA" id="ARBA00022847"/>
    </source>
</evidence>
<dbReference type="GO" id="GO:0005886">
    <property type="term" value="C:plasma membrane"/>
    <property type="evidence" value="ECO:0007669"/>
    <property type="project" value="TreeGrafter"/>
</dbReference>
<evidence type="ECO:0000256" key="7">
    <source>
        <dbReference type="ARBA" id="ARBA00022989"/>
    </source>
</evidence>
<organism evidence="15 16">
    <name type="scientific">Littorina saxatilis</name>
    <dbReference type="NCBI Taxonomy" id="31220"/>
    <lineage>
        <taxon>Eukaryota</taxon>
        <taxon>Metazoa</taxon>
        <taxon>Spiralia</taxon>
        <taxon>Lophotrochozoa</taxon>
        <taxon>Mollusca</taxon>
        <taxon>Gastropoda</taxon>
        <taxon>Caenogastropoda</taxon>
        <taxon>Littorinimorpha</taxon>
        <taxon>Littorinoidea</taxon>
        <taxon>Littorinidae</taxon>
        <taxon>Littorina</taxon>
    </lineage>
</organism>
<dbReference type="Pfam" id="PF00474">
    <property type="entry name" value="SSF"/>
    <property type="match status" value="1"/>
</dbReference>
<keyword evidence="4 14" id="KW-0812">Transmembrane</keyword>
<dbReference type="Proteomes" id="UP001374579">
    <property type="component" value="Unassembled WGS sequence"/>
</dbReference>
<dbReference type="AlphaFoldDB" id="A0AAN9GLY2"/>
<evidence type="ECO:0008006" key="17">
    <source>
        <dbReference type="Google" id="ProtNLM"/>
    </source>
</evidence>
<keyword evidence="11" id="KW-0325">Glycoprotein</keyword>
<dbReference type="PANTHER" id="PTHR45897:SF4">
    <property type="entry name" value="HIGH-AFFINITY CHOLINE TRANSPORTER 1"/>
    <property type="match status" value="1"/>
</dbReference>